<dbReference type="Pfam" id="PF03963">
    <property type="entry name" value="FlgD"/>
    <property type="match status" value="1"/>
</dbReference>
<evidence type="ECO:0000313" key="4">
    <source>
        <dbReference type="Proteomes" id="UP001142078"/>
    </source>
</evidence>
<keyword evidence="4" id="KW-1185">Reference proteome</keyword>
<proteinExistence type="inferred from homology"/>
<evidence type="ECO:0000313" key="3">
    <source>
        <dbReference type="EMBL" id="MCR2042769.1"/>
    </source>
</evidence>
<dbReference type="GO" id="GO:0044781">
    <property type="term" value="P:bacterial-type flagellum organization"/>
    <property type="evidence" value="ECO:0007669"/>
    <property type="project" value="UniProtKB-KW"/>
</dbReference>
<reference evidence="3" key="1">
    <citation type="submission" date="2022-07" db="EMBL/GenBank/DDBJ databases">
        <title>Enhanced cultured diversity of the mouse gut microbiota enables custom-made synthetic communities.</title>
        <authorList>
            <person name="Afrizal A."/>
        </authorList>
    </citation>
    <scope>NUCLEOTIDE SEQUENCE</scope>
    <source>
        <strain evidence="3">DSM 29482</strain>
    </source>
</reference>
<gene>
    <name evidence="3" type="ORF">NSA23_01435</name>
</gene>
<dbReference type="AlphaFoldDB" id="A0A9X2MFM2"/>
<accession>A0A9X2MFM2</accession>
<dbReference type="Proteomes" id="UP001142078">
    <property type="component" value="Unassembled WGS sequence"/>
</dbReference>
<name>A0A9X2MFM2_9FIRM</name>
<comment type="caution">
    <text evidence="3">The sequence shown here is derived from an EMBL/GenBank/DDBJ whole genome shotgun (WGS) entry which is preliminary data.</text>
</comment>
<evidence type="ECO:0000256" key="2">
    <source>
        <dbReference type="ARBA" id="ARBA00022795"/>
    </source>
</evidence>
<comment type="similarity">
    <text evidence="1">Belongs to the FlgD family.</text>
</comment>
<keyword evidence="2" id="KW-1005">Bacterial flagellum biogenesis</keyword>
<protein>
    <recommendedName>
        <fullName evidence="5">Basal-body rod modification protein FlgD</fullName>
    </recommendedName>
</protein>
<evidence type="ECO:0008006" key="5">
    <source>
        <dbReference type="Google" id="ProtNLM"/>
    </source>
</evidence>
<dbReference type="InterPro" id="IPR005648">
    <property type="entry name" value="FlgD"/>
</dbReference>
<dbReference type="EMBL" id="JANJZL010000001">
    <property type="protein sequence ID" value="MCR2042769.1"/>
    <property type="molecule type" value="Genomic_DNA"/>
</dbReference>
<dbReference type="RefSeq" id="WP_050069802.1">
    <property type="nucleotide sequence ID" value="NZ_CABKTM010000043.1"/>
</dbReference>
<sequence length="138" mass="15905">MDINNINNKNSENYISEFDNEKKGFDNKSGKTNELDKDAFFKLLMAQFSNQDPLNPMEDKEFIAQMAQFSTLEQVQSLNKNFTNSQKEIKASIDNLNNNYIDASIETLKEIINLRKALEAYLAKEDKPSTPEPEENEE</sequence>
<evidence type="ECO:0000256" key="1">
    <source>
        <dbReference type="ARBA" id="ARBA00010577"/>
    </source>
</evidence>
<organism evidence="3 4">
    <name type="scientific">Anaerosalibacter massiliensis</name>
    <dbReference type="NCBI Taxonomy" id="1347392"/>
    <lineage>
        <taxon>Bacteria</taxon>
        <taxon>Bacillati</taxon>
        <taxon>Bacillota</taxon>
        <taxon>Tissierellia</taxon>
        <taxon>Tissierellales</taxon>
        <taxon>Sporanaerobacteraceae</taxon>
        <taxon>Anaerosalibacter</taxon>
    </lineage>
</organism>